<protein>
    <recommendedName>
        <fullName evidence="3">C-type lectin domain-containing protein</fullName>
    </recommendedName>
</protein>
<evidence type="ECO:0008006" key="3">
    <source>
        <dbReference type="Google" id="ProtNLM"/>
    </source>
</evidence>
<keyword evidence="2" id="KW-1185">Reference proteome</keyword>
<dbReference type="InParanoid" id="E4XQH4"/>
<dbReference type="AlphaFoldDB" id="E4XQH4"/>
<dbReference type="EMBL" id="FN653105">
    <property type="protein sequence ID" value="CBY12060.1"/>
    <property type="molecule type" value="Genomic_DNA"/>
</dbReference>
<dbReference type="SUPFAM" id="SSF56436">
    <property type="entry name" value="C-type lectin-like"/>
    <property type="match status" value="1"/>
</dbReference>
<dbReference type="Proteomes" id="UP000001307">
    <property type="component" value="Unassembled WGS sequence"/>
</dbReference>
<name>E4XQH4_OIKDI</name>
<accession>E4XQH4</accession>
<organism evidence="1">
    <name type="scientific">Oikopleura dioica</name>
    <name type="common">Tunicate</name>
    <dbReference type="NCBI Taxonomy" id="34765"/>
    <lineage>
        <taxon>Eukaryota</taxon>
        <taxon>Metazoa</taxon>
        <taxon>Chordata</taxon>
        <taxon>Tunicata</taxon>
        <taxon>Appendicularia</taxon>
        <taxon>Copelata</taxon>
        <taxon>Oikopleuridae</taxon>
        <taxon>Oikopleura</taxon>
    </lineage>
</organism>
<evidence type="ECO:0000313" key="1">
    <source>
        <dbReference type="EMBL" id="CBY12060.1"/>
    </source>
</evidence>
<evidence type="ECO:0000313" key="2">
    <source>
        <dbReference type="Proteomes" id="UP000001307"/>
    </source>
</evidence>
<reference evidence="1" key="1">
    <citation type="journal article" date="2010" name="Science">
        <title>Plasticity of animal genome architecture unmasked by rapid evolution of a pelagic tunicate.</title>
        <authorList>
            <person name="Denoeud F."/>
            <person name="Henriet S."/>
            <person name="Mungpakdee S."/>
            <person name="Aury J.M."/>
            <person name="Da Silva C."/>
            <person name="Brinkmann H."/>
            <person name="Mikhaleva J."/>
            <person name="Olsen L.C."/>
            <person name="Jubin C."/>
            <person name="Canestro C."/>
            <person name="Bouquet J.M."/>
            <person name="Danks G."/>
            <person name="Poulain J."/>
            <person name="Campsteijn C."/>
            <person name="Adamski M."/>
            <person name="Cross I."/>
            <person name="Yadetie F."/>
            <person name="Muffato M."/>
            <person name="Louis A."/>
            <person name="Butcher S."/>
            <person name="Tsagkogeorga G."/>
            <person name="Konrad A."/>
            <person name="Singh S."/>
            <person name="Jensen M.F."/>
            <person name="Cong E.H."/>
            <person name="Eikeseth-Otteraa H."/>
            <person name="Noel B."/>
            <person name="Anthouard V."/>
            <person name="Porcel B.M."/>
            <person name="Kachouri-Lafond R."/>
            <person name="Nishino A."/>
            <person name="Ugolini M."/>
            <person name="Chourrout P."/>
            <person name="Nishida H."/>
            <person name="Aasland R."/>
            <person name="Huzurbazar S."/>
            <person name="Westhof E."/>
            <person name="Delsuc F."/>
            <person name="Lehrach H."/>
            <person name="Reinhardt R."/>
            <person name="Weissenbach J."/>
            <person name="Roy S.W."/>
            <person name="Artiguenave F."/>
            <person name="Postlethwait J.H."/>
            <person name="Manak J.R."/>
            <person name="Thompson E.M."/>
            <person name="Jaillon O."/>
            <person name="Du Pasquier L."/>
            <person name="Boudinot P."/>
            <person name="Liberles D.A."/>
            <person name="Volff J.N."/>
            <person name="Philippe H."/>
            <person name="Lenhard B."/>
            <person name="Roest Crollius H."/>
            <person name="Wincker P."/>
            <person name="Chourrout D."/>
        </authorList>
    </citation>
    <scope>NUCLEOTIDE SEQUENCE [LARGE SCALE GENOMIC DNA]</scope>
</reference>
<dbReference type="InterPro" id="IPR016187">
    <property type="entry name" value="CTDL_fold"/>
</dbReference>
<proteinExistence type="predicted"/>
<gene>
    <name evidence="1" type="ORF">GSOID_T00017927001</name>
</gene>
<sequence>MNEKIKFNLRGSRTGKIITYEEEPDYFGYSQPLDYNDAFNFCNGFRGNIIVPQNDDEMRLVQFLAQDLFSAFENENSEEDKKGAFYRSYLYANVLWVGIQFKYDRWISAKTGEEVQSEYWKDPARANSLNIAKFTIENARKEILIHSYNKLEFYSSSGWENAPEETLAVICVNKTIMKTYRNMNENNFTIDEEDFVLVENVTNYNAKNICEDQYSLSTFILDLRYQLLMFLKIVKIKEKGTINPKIIIII</sequence>
<dbReference type="OrthoDB" id="10622913at2759"/>